<keyword evidence="3" id="KW-0449">Lipoprotein</keyword>
<keyword evidence="2" id="KW-0479">Metal-binding</keyword>
<keyword evidence="4" id="KW-0636">Prenylation</keyword>
<evidence type="ECO:0000256" key="5">
    <source>
        <dbReference type="ARBA" id="ARBA00024045"/>
    </source>
</evidence>
<accession>A0AAD9WNX7</accession>
<evidence type="ECO:0000256" key="3">
    <source>
        <dbReference type="ARBA" id="ARBA00023288"/>
    </source>
</evidence>
<proteinExistence type="inferred from homology"/>
<gene>
    <name evidence="8" type="ORF">Ddye_031632</name>
</gene>
<dbReference type="Pfam" id="PF00403">
    <property type="entry name" value="HMA"/>
    <property type="match status" value="2"/>
</dbReference>
<evidence type="ECO:0000259" key="7">
    <source>
        <dbReference type="PROSITE" id="PS50846"/>
    </source>
</evidence>
<dbReference type="AlphaFoldDB" id="A0AAD9WNX7"/>
<organism evidence="8 9">
    <name type="scientific">Dipteronia dyeriana</name>
    <dbReference type="NCBI Taxonomy" id="168575"/>
    <lineage>
        <taxon>Eukaryota</taxon>
        <taxon>Viridiplantae</taxon>
        <taxon>Streptophyta</taxon>
        <taxon>Embryophyta</taxon>
        <taxon>Tracheophyta</taxon>
        <taxon>Spermatophyta</taxon>
        <taxon>Magnoliopsida</taxon>
        <taxon>eudicotyledons</taxon>
        <taxon>Gunneridae</taxon>
        <taxon>Pentapetalae</taxon>
        <taxon>rosids</taxon>
        <taxon>malvids</taxon>
        <taxon>Sapindales</taxon>
        <taxon>Sapindaceae</taxon>
        <taxon>Hippocastanoideae</taxon>
        <taxon>Acereae</taxon>
        <taxon>Dipteronia</taxon>
    </lineage>
</organism>
<evidence type="ECO:0000256" key="6">
    <source>
        <dbReference type="SAM" id="MobiDB-lite"/>
    </source>
</evidence>
<dbReference type="SUPFAM" id="SSF55008">
    <property type="entry name" value="HMA, heavy metal-associated domain"/>
    <property type="match status" value="2"/>
</dbReference>
<evidence type="ECO:0000313" key="8">
    <source>
        <dbReference type="EMBL" id="KAK2636840.1"/>
    </source>
</evidence>
<evidence type="ECO:0000256" key="2">
    <source>
        <dbReference type="ARBA" id="ARBA00022723"/>
    </source>
</evidence>
<evidence type="ECO:0000313" key="9">
    <source>
        <dbReference type="Proteomes" id="UP001280121"/>
    </source>
</evidence>
<reference evidence="8" key="1">
    <citation type="journal article" date="2023" name="Plant J.">
        <title>Genome sequences and population genomics provide insights into the demographic history, inbreeding, and mutation load of two 'living fossil' tree species of Dipteronia.</title>
        <authorList>
            <person name="Feng Y."/>
            <person name="Comes H.P."/>
            <person name="Chen J."/>
            <person name="Zhu S."/>
            <person name="Lu R."/>
            <person name="Zhang X."/>
            <person name="Li P."/>
            <person name="Qiu J."/>
            <person name="Olsen K.M."/>
            <person name="Qiu Y."/>
        </authorList>
    </citation>
    <scope>NUCLEOTIDE SEQUENCE</scope>
    <source>
        <strain evidence="8">KIB01</strain>
    </source>
</reference>
<feature type="domain" description="HMA" evidence="7">
    <location>
        <begin position="129"/>
        <end position="193"/>
    </location>
</feature>
<dbReference type="Proteomes" id="UP001280121">
    <property type="component" value="Unassembled WGS sequence"/>
</dbReference>
<evidence type="ECO:0000256" key="4">
    <source>
        <dbReference type="ARBA" id="ARBA00023289"/>
    </source>
</evidence>
<dbReference type="InterPro" id="IPR044577">
    <property type="entry name" value="HIPP4/7/8/17/18/19"/>
</dbReference>
<dbReference type="PANTHER" id="PTHR46195">
    <property type="entry name" value="HEAVY METAL-ASSOCIATED ISOPRENYLATED PLANT PROTEIN 7"/>
    <property type="match status" value="1"/>
</dbReference>
<dbReference type="CDD" id="cd00371">
    <property type="entry name" value="HMA"/>
    <property type="match status" value="2"/>
</dbReference>
<dbReference type="EMBL" id="JANJYI010000009">
    <property type="protein sequence ID" value="KAK2636840.1"/>
    <property type="molecule type" value="Genomic_DNA"/>
</dbReference>
<name>A0AAD9WNX7_9ROSI</name>
<dbReference type="GO" id="GO:0046872">
    <property type="term" value="F:metal ion binding"/>
    <property type="evidence" value="ECO:0007669"/>
    <property type="project" value="UniProtKB-KW"/>
</dbReference>
<protein>
    <recommendedName>
        <fullName evidence="7">HMA domain-containing protein</fullName>
    </recommendedName>
</protein>
<dbReference type="InterPro" id="IPR006121">
    <property type="entry name" value="HMA_dom"/>
</dbReference>
<dbReference type="InterPro" id="IPR036163">
    <property type="entry name" value="HMA_dom_sf"/>
</dbReference>
<keyword evidence="1" id="KW-0488">Methylation</keyword>
<dbReference type="Gene3D" id="3.30.70.100">
    <property type="match status" value="2"/>
</dbReference>
<evidence type="ECO:0000256" key="1">
    <source>
        <dbReference type="ARBA" id="ARBA00022481"/>
    </source>
</evidence>
<keyword evidence="9" id="KW-1185">Reference proteome</keyword>
<feature type="domain" description="HMA" evidence="7">
    <location>
        <begin position="39"/>
        <end position="103"/>
    </location>
</feature>
<feature type="region of interest" description="Disordered" evidence="6">
    <location>
        <begin position="103"/>
        <end position="125"/>
    </location>
</feature>
<dbReference type="PANTHER" id="PTHR46195:SF17">
    <property type="entry name" value="HEAVY METAL-ASSOCIATED ISOPRENYLATED PLANT PROTEIN 8"/>
    <property type="match status" value="1"/>
</dbReference>
<dbReference type="PROSITE" id="PS50846">
    <property type="entry name" value="HMA_2"/>
    <property type="match status" value="2"/>
</dbReference>
<comment type="caution">
    <text evidence="8">The sequence shown here is derived from an EMBL/GenBank/DDBJ whole genome shotgun (WGS) entry which is preliminary data.</text>
</comment>
<feature type="compositionally biased region" description="Basic and acidic residues" evidence="6">
    <location>
        <begin position="110"/>
        <end position="125"/>
    </location>
</feature>
<sequence>MAKNKKTQNQCGKYVKKNKINEQTTLQNQDDEGQKVENCKEIIMKVYMHCEGCSNKVFDCLRGFDGVEEIKLDRANCEVVVKGEKVDPIKVFERVQKKYSRNVELLQPKPKPDGEKKQEPEKKEPEHKVKVLVLKMYMHCEGCARDIKKNIVRMEGVFSVEPDMGNSQVTVKGVFDPPKLVETIGKRLGKHAEIVKEEQVKKERSIEFRRDREEKCVVYYPPPHLQNVCDCLIFSDENINSCSIM</sequence>
<comment type="similarity">
    <text evidence="5">Belongs to the HIPP family.</text>
</comment>